<name>G9WR74_9FIRM</name>
<dbReference type="Proteomes" id="UP000003527">
    <property type="component" value="Unassembled WGS sequence"/>
</dbReference>
<dbReference type="EMBL" id="AFZD01000002">
    <property type="protein sequence ID" value="EHL14410.1"/>
    <property type="molecule type" value="Genomic_DNA"/>
</dbReference>
<dbReference type="Pfam" id="PF20217">
    <property type="entry name" value="DUF6577"/>
    <property type="match status" value="1"/>
</dbReference>
<dbReference type="InterPro" id="IPR046484">
    <property type="entry name" value="DUF6577"/>
</dbReference>
<evidence type="ECO:0000313" key="1">
    <source>
        <dbReference type="EMBL" id="EHL14410.1"/>
    </source>
</evidence>
<dbReference type="RefSeq" id="WP_009428265.1">
    <property type="nucleotide sequence ID" value="NZ_JH414506.1"/>
</dbReference>
<keyword evidence="2" id="KW-1185">Reference proteome</keyword>
<accession>G9WR74</accession>
<reference evidence="1 2" key="1">
    <citation type="submission" date="2011-08" db="EMBL/GenBank/DDBJ databases">
        <title>The Genome Sequence of Oribacterium sp. ACB7.</title>
        <authorList>
            <consortium name="The Broad Institute Genome Sequencing Platform"/>
            <person name="Earl A."/>
            <person name="Ward D."/>
            <person name="Feldgarden M."/>
            <person name="Gevers D."/>
            <person name="Sizova M."/>
            <person name="Hazen A."/>
            <person name="Epstein S."/>
            <person name="Young S.K."/>
            <person name="Zeng Q."/>
            <person name="Gargeya S."/>
            <person name="Fitzgerald M."/>
            <person name="Haas B."/>
            <person name="Abouelleil A."/>
            <person name="Alvarado L."/>
            <person name="Arachchi H.M."/>
            <person name="Berlin A."/>
            <person name="Brown A."/>
            <person name="Chapman S.B."/>
            <person name="Chen Z."/>
            <person name="Dunbar C."/>
            <person name="Freedman E."/>
            <person name="Gearin G."/>
            <person name="Gellesch M."/>
            <person name="Goldberg J."/>
            <person name="Griggs A."/>
            <person name="Gujja S."/>
            <person name="Heiman D."/>
            <person name="Howarth C."/>
            <person name="Larson L."/>
            <person name="Lui A."/>
            <person name="MacDonald P.J.P."/>
            <person name="Montmayeur A."/>
            <person name="Murphy C."/>
            <person name="Neiman D."/>
            <person name="Pearson M."/>
            <person name="Priest M."/>
            <person name="Roberts A."/>
            <person name="Saif S."/>
            <person name="Shea T."/>
            <person name="Shenoy N."/>
            <person name="Sisk P."/>
            <person name="Stolte C."/>
            <person name="Sykes S."/>
            <person name="Wortman J."/>
            <person name="Nusbaum C."/>
            <person name="Birren B."/>
        </authorList>
    </citation>
    <scope>NUCLEOTIDE SEQUENCE [LARGE SCALE GENOMIC DNA]</scope>
    <source>
        <strain evidence="1 2">ACB7</strain>
    </source>
</reference>
<dbReference type="HOGENOM" id="CLU_080976_0_0_9"/>
<evidence type="ECO:0000313" key="2">
    <source>
        <dbReference type="Proteomes" id="UP000003527"/>
    </source>
</evidence>
<comment type="caution">
    <text evidence="1">The sequence shown here is derived from an EMBL/GenBank/DDBJ whole genome shotgun (WGS) entry which is preliminary data.</text>
</comment>
<dbReference type="PATRIC" id="fig|796944.3.peg.90"/>
<protein>
    <submittedName>
        <fullName evidence="1">Uncharacterized protein</fullName>
    </submittedName>
</protein>
<sequence>MIEQNRITNFLKENPSFTTKDFVGMVKESGTVYSDRKAYRMLQDLQDGGQIMKVGRGHYLKASMKAPYHFKASALMDELVGMIDQEYPLITYQTWELYQWNEFVNHQLAHNAFFIEVENGLETTVFDMLLEIYPRVLLNPGMEEYYRYRADDMIIVQKLVSGAPAPQPGTKQASLEKMLVDIFSRKLTGQLIERAEYRQIYEDAFGKYTINELALFRYAGRRHLKSDIRKFIEDETNIELRSEEWT</sequence>
<organism evidence="1 2">
    <name type="scientific">Oribacterium asaccharolyticum ACB7</name>
    <dbReference type="NCBI Taxonomy" id="796944"/>
    <lineage>
        <taxon>Bacteria</taxon>
        <taxon>Bacillati</taxon>
        <taxon>Bacillota</taxon>
        <taxon>Clostridia</taxon>
        <taxon>Lachnospirales</taxon>
        <taxon>Lachnospiraceae</taxon>
        <taxon>Oribacterium</taxon>
    </lineage>
</organism>
<proteinExistence type="predicted"/>
<gene>
    <name evidence="1" type="ORF">HMPREF9624_01590</name>
</gene>
<dbReference type="AlphaFoldDB" id="G9WR74"/>